<evidence type="ECO:0000256" key="4">
    <source>
        <dbReference type="ARBA" id="ARBA00022771"/>
    </source>
</evidence>
<keyword evidence="3" id="KW-0677">Repeat</keyword>
<dbReference type="Proteomes" id="UP000559256">
    <property type="component" value="Unassembled WGS sequence"/>
</dbReference>
<feature type="region of interest" description="Disordered" evidence="10">
    <location>
        <begin position="223"/>
        <end position="313"/>
    </location>
</feature>
<feature type="region of interest" description="Disordered" evidence="10">
    <location>
        <begin position="116"/>
        <end position="138"/>
    </location>
</feature>
<feature type="compositionally biased region" description="Basic residues" evidence="10">
    <location>
        <begin position="773"/>
        <end position="796"/>
    </location>
</feature>
<comment type="caution">
    <text evidence="12">The sequence shown here is derived from an EMBL/GenBank/DDBJ whole genome shotgun (WGS) entry which is preliminary data.</text>
</comment>
<evidence type="ECO:0000256" key="8">
    <source>
        <dbReference type="ARBA" id="ARBA00023242"/>
    </source>
</evidence>
<feature type="compositionally biased region" description="Low complexity" evidence="10">
    <location>
        <begin position="15"/>
        <end position="26"/>
    </location>
</feature>
<dbReference type="EMBL" id="JAACJM010000078">
    <property type="protein sequence ID" value="KAF5349846.1"/>
    <property type="molecule type" value="Genomic_DNA"/>
</dbReference>
<dbReference type="AlphaFoldDB" id="A0A8H5CZ86"/>
<feature type="compositionally biased region" description="Low complexity" evidence="10">
    <location>
        <begin position="284"/>
        <end position="303"/>
    </location>
</feature>
<feature type="compositionally biased region" description="Low complexity" evidence="10">
    <location>
        <begin position="752"/>
        <end position="772"/>
    </location>
</feature>
<feature type="compositionally biased region" description="Pro residues" evidence="10">
    <location>
        <begin position="518"/>
        <end position="528"/>
    </location>
</feature>
<evidence type="ECO:0000256" key="3">
    <source>
        <dbReference type="ARBA" id="ARBA00022737"/>
    </source>
</evidence>
<dbReference type="Pfam" id="PF00096">
    <property type="entry name" value="zf-C2H2"/>
    <property type="match status" value="1"/>
</dbReference>
<keyword evidence="13" id="KW-1185">Reference proteome</keyword>
<dbReference type="OrthoDB" id="10018191at2759"/>
<gene>
    <name evidence="12" type="ORF">D9758_014034</name>
</gene>
<name>A0A8H5CZ86_9AGAR</name>
<feature type="domain" description="C2H2-type" evidence="11">
    <location>
        <begin position="71"/>
        <end position="98"/>
    </location>
</feature>
<proteinExistence type="predicted"/>
<feature type="region of interest" description="Disordered" evidence="10">
    <location>
        <begin position="417"/>
        <end position="436"/>
    </location>
</feature>
<dbReference type="PANTHER" id="PTHR47428">
    <property type="entry name" value="REGULATORY PROTEIN MIG1-RELATED"/>
    <property type="match status" value="1"/>
</dbReference>
<dbReference type="InterPro" id="IPR051007">
    <property type="entry name" value="creA/MIG_C2H2-ZnF"/>
</dbReference>
<organism evidence="12 13">
    <name type="scientific">Tetrapyrgos nigripes</name>
    <dbReference type="NCBI Taxonomy" id="182062"/>
    <lineage>
        <taxon>Eukaryota</taxon>
        <taxon>Fungi</taxon>
        <taxon>Dikarya</taxon>
        <taxon>Basidiomycota</taxon>
        <taxon>Agaricomycotina</taxon>
        <taxon>Agaricomycetes</taxon>
        <taxon>Agaricomycetidae</taxon>
        <taxon>Agaricales</taxon>
        <taxon>Marasmiineae</taxon>
        <taxon>Marasmiaceae</taxon>
        <taxon>Tetrapyrgos</taxon>
    </lineage>
</organism>
<accession>A0A8H5CZ86</accession>
<dbReference type="InterPro" id="IPR013087">
    <property type="entry name" value="Znf_C2H2_type"/>
</dbReference>
<keyword evidence="6" id="KW-0805">Transcription regulation</keyword>
<evidence type="ECO:0000259" key="11">
    <source>
        <dbReference type="PROSITE" id="PS50157"/>
    </source>
</evidence>
<dbReference type="PANTHER" id="PTHR47428:SF2">
    <property type="entry name" value="ZINC FINGER PROTEIN RSV1"/>
    <property type="match status" value="1"/>
</dbReference>
<dbReference type="FunFam" id="3.30.160.60:FF:002343">
    <property type="entry name" value="Zinc finger protein 33A"/>
    <property type="match status" value="1"/>
</dbReference>
<dbReference type="InterPro" id="IPR036236">
    <property type="entry name" value="Znf_C2H2_sf"/>
</dbReference>
<feature type="compositionally biased region" description="Polar residues" evidence="10">
    <location>
        <begin position="418"/>
        <end position="429"/>
    </location>
</feature>
<feature type="region of interest" description="Disordered" evidence="10">
    <location>
        <begin position="506"/>
        <end position="563"/>
    </location>
</feature>
<dbReference type="GO" id="GO:0000978">
    <property type="term" value="F:RNA polymerase II cis-regulatory region sequence-specific DNA binding"/>
    <property type="evidence" value="ECO:0007669"/>
    <property type="project" value="TreeGrafter"/>
</dbReference>
<feature type="compositionally biased region" description="Basic and acidic residues" evidence="10">
    <location>
        <begin position="460"/>
        <end position="486"/>
    </location>
</feature>
<keyword evidence="4 9" id="KW-0863">Zinc-finger</keyword>
<feature type="region of interest" description="Disordered" evidence="10">
    <location>
        <begin position="743"/>
        <end position="823"/>
    </location>
</feature>
<keyword evidence="7" id="KW-0804">Transcription</keyword>
<reference evidence="12 13" key="1">
    <citation type="journal article" date="2020" name="ISME J.">
        <title>Uncovering the hidden diversity of litter-decomposition mechanisms in mushroom-forming fungi.</title>
        <authorList>
            <person name="Floudas D."/>
            <person name="Bentzer J."/>
            <person name="Ahren D."/>
            <person name="Johansson T."/>
            <person name="Persson P."/>
            <person name="Tunlid A."/>
        </authorList>
    </citation>
    <scope>NUCLEOTIDE SEQUENCE [LARGE SCALE GENOMIC DNA]</scope>
    <source>
        <strain evidence="12 13">CBS 291.85</strain>
    </source>
</reference>
<evidence type="ECO:0000313" key="12">
    <source>
        <dbReference type="EMBL" id="KAF5349846.1"/>
    </source>
</evidence>
<feature type="region of interest" description="Disordered" evidence="10">
    <location>
        <begin position="168"/>
        <end position="189"/>
    </location>
</feature>
<evidence type="ECO:0000313" key="13">
    <source>
        <dbReference type="Proteomes" id="UP000559256"/>
    </source>
</evidence>
<evidence type="ECO:0000256" key="2">
    <source>
        <dbReference type="ARBA" id="ARBA00022723"/>
    </source>
</evidence>
<evidence type="ECO:0000256" key="7">
    <source>
        <dbReference type="ARBA" id="ARBA00023163"/>
    </source>
</evidence>
<dbReference type="GO" id="GO:0008270">
    <property type="term" value="F:zinc ion binding"/>
    <property type="evidence" value="ECO:0007669"/>
    <property type="project" value="UniProtKB-KW"/>
</dbReference>
<dbReference type="GO" id="GO:0005737">
    <property type="term" value="C:cytoplasm"/>
    <property type="evidence" value="ECO:0007669"/>
    <property type="project" value="TreeGrafter"/>
</dbReference>
<dbReference type="Gene3D" id="3.30.160.60">
    <property type="entry name" value="Classic Zinc Finger"/>
    <property type="match status" value="2"/>
</dbReference>
<sequence>MAAMVASSHGPSLPSVPSSTASFTSSQLGKRCRPAPPKTFQCRGYGDCKMVFSRSEHLARHIRKHTGERPFACHCSKQFSRLDNLRQHAQTVHADKQDANERMMRELTSLHATMAAASKAGTGRGRRASSNSSSMMAIKREPSLYDDPAMSSSLWQMPDENDVDMETLSMSQRSSPAHSPSGNNQSFRSITDDLSQSFLDSKPPAPSQSFRDREPRISNINIGLGADQSFRSSSLPVSASNGRTPSPHHHSSPQTNSPTSASTSTSPTSYSHSRSPYDNQSFPTPSHHTQQQQSQSGYSPYSQLPVDSPNSHDELELFKYDPYDRPLSSSGAGWRELAEYAGTGTSAGPGADASGSGSSDSPFSFNVNASVGGGPSGTTSAGNVVGGSGSGASGYGGHGYVEYGYGKLTNTLEEDLTRTSPKASTTTVPNHDPNLDDLPFWNYVESKEQTMPLELQIDLRTKGKHDKPEDRAKAKQEKGQKGENREQVQAASYSAELVRQQKEQMLKMKESLQRQKPPSRPSQAPHPPSQSQALPHPPHPQQASLPTSTSLGPHTQHPHPHSRPRIVHTHIQTHTSPIQPQSQFPLGLVEGMDTVDMDTVDMELVDMDMDSGAMESSRDMDLEPQSLAMAEAQFSPAHTPIVPSQASFLTTESATPQQLQQQPQPLRFRSLSHHDAFEEAKGLGRLYANANPAHQSLLPPHSPLRAYSDFVNGSGDGFQAQPGAVPLVRDMQRQRRQMELAEAYQRHRQREPQQQQIQSHNLHSSSTLSHTHPYLHPHPQSHHIHPHTNPHHHPLEHRHQSPPQTQSRLRPRQTLSQTSNPNHNAILIQSQTRDQTGPHHQYHHRIRRSMSMPMEHGVGLGGVGAHLGIGIGGGGRSGHGGIVGTSSMNAMMGTSMHRRPSQPVQTRPDMDLGMLSAGVNGTLGDMFSNPSPNRVPDSFSGVGPGLGFDIDSVSGSGQYDIDAHALQGLRFEGFENGIGSGFSS</sequence>
<dbReference type="SUPFAM" id="SSF57667">
    <property type="entry name" value="beta-beta-alpha zinc fingers"/>
    <property type="match status" value="1"/>
</dbReference>
<evidence type="ECO:0000256" key="5">
    <source>
        <dbReference type="ARBA" id="ARBA00022833"/>
    </source>
</evidence>
<keyword evidence="8" id="KW-0539">Nucleus</keyword>
<keyword evidence="2" id="KW-0479">Metal-binding</keyword>
<protein>
    <recommendedName>
        <fullName evidence="11">C2H2-type domain-containing protein</fullName>
    </recommendedName>
</protein>
<feature type="compositionally biased region" description="Low complexity" evidence="10">
    <location>
        <begin position="252"/>
        <end position="276"/>
    </location>
</feature>
<dbReference type="GO" id="GO:0000433">
    <property type="term" value="P:carbon catabolite repression of transcription from RNA polymerase II promoter by glucose"/>
    <property type="evidence" value="ECO:0007669"/>
    <property type="project" value="TreeGrafter"/>
</dbReference>
<feature type="compositionally biased region" description="Polar residues" evidence="10">
    <location>
        <begin position="803"/>
        <end position="823"/>
    </location>
</feature>
<dbReference type="SMART" id="SM00355">
    <property type="entry name" value="ZnF_C2H2"/>
    <property type="match status" value="2"/>
</dbReference>
<feature type="region of interest" description="Disordered" evidence="10">
    <location>
        <begin position="460"/>
        <end position="493"/>
    </location>
</feature>
<feature type="compositionally biased region" description="Low complexity" evidence="10">
    <location>
        <begin position="128"/>
        <end position="137"/>
    </location>
</feature>
<evidence type="ECO:0000256" key="1">
    <source>
        <dbReference type="ARBA" id="ARBA00004123"/>
    </source>
</evidence>
<feature type="region of interest" description="Disordered" evidence="10">
    <location>
        <begin position="1"/>
        <end position="36"/>
    </location>
</feature>
<feature type="compositionally biased region" description="Polar residues" evidence="10">
    <location>
        <begin position="229"/>
        <end position="244"/>
    </location>
</feature>
<dbReference type="PROSITE" id="PS50157">
    <property type="entry name" value="ZINC_FINGER_C2H2_2"/>
    <property type="match status" value="2"/>
</dbReference>
<evidence type="ECO:0000256" key="10">
    <source>
        <dbReference type="SAM" id="MobiDB-lite"/>
    </source>
</evidence>
<comment type="subcellular location">
    <subcellularLocation>
        <location evidence="1">Nucleus</location>
    </subcellularLocation>
</comment>
<evidence type="ECO:0000256" key="9">
    <source>
        <dbReference type="PROSITE-ProRule" id="PRU00042"/>
    </source>
</evidence>
<evidence type="ECO:0000256" key="6">
    <source>
        <dbReference type="ARBA" id="ARBA00023015"/>
    </source>
</evidence>
<keyword evidence="5" id="KW-0862">Zinc</keyword>
<dbReference type="GO" id="GO:0005634">
    <property type="term" value="C:nucleus"/>
    <property type="evidence" value="ECO:0007669"/>
    <property type="project" value="UniProtKB-SubCell"/>
</dbReference>
<feature type="domain" description="C2H2-type" evidence="11">
    <location>
        <begin position="40"/>
        <end position="70"/>
    </location>
</feature>